<feature type="coiled-coil region" evidence="1">
    <location>
        <begin position="1"/>
        <end position="62"/>
    </location>
</feature>
<evidence type="ECO:0000313" key="3">
    <source>
        <dbReference type="Proteomes" id="UP000236248"/>
    </source>
</evidence>
<proteinExistence type="predicted"/>
<organism evidence="2 3">
    <name type="scientific">Candidatus Nitrosocaldus cavascurensis</name>
    <dbReference type="NCBI Taxonomy" id="2058097"/>
    <lineage>
        <taxon>Archaea</taxon>
        <taxon>Nitrososphaerota</taxon>
        <taxon>Nitrososphaeria</taxon>
        <taxon>Candidatus Nitrosocaldales</taxon>
        <taxon>Candidatus Nitrosocaldaceae</taxon>
        <taxon>Candidatus Nitrosocaldus</taxon>
    </lineage>
</organism>
<reference evidence="3" key="1">
    <citation type="submission" date="2018-01" db="EMBL/GenBank/DDBJ databases">
        <authorList>
            <person name="Kerou L M."/>
        </authorList>
    </citation>
    <scope>NUCLEOTIDE SEQUENCE [LARGE SCALE GENOMIC DNA]</scope>
    <source>
        <strain evidence="3">SCU2</strain>
    </source>
</reference>
<evidence type="ECO:0000256" key="1">
    <source>
        <dbReference type="SAM" id="Coils"/>
    </source>
</evidence>
<sequence length="229" mass="26400">MLDLYAVLKLVEQEVEEMKRRQQYVIAAYQQQTREELAKRLIEAGEHILAAAEAKVKELNAVEYGKPYIISTDRHVLYIAVKRFSYEHLSVSIDPIVYPTPFNLRFIIDEPCVALHSISSSTGILSLNKKSIIRGVDAVEQVDSSAIDEIVRLWLRDYDDESTAARIIRGLASLRSMSRVVEYILTSGRYVRMSTIYRCDDHDFEPMHKHETMVPSSSVRDIIRYYLNV</sequence>
<protein>
    <submittedName>
        <fullName evidence="2">Uncharacterized protein</fullName>
    </submittedName>
</protein>
<evidence type="ECO:0000313" key="2">
    <source>
        <dbReference type="EMBL" id="SPC34153.1"/>
    </source>
</evidence>
<dbReference type="RefSeq" id="WP_103287125.1">
    <property type="nucleotide sequence ID" value="NZ_LT981265.1"/>
</dbReference>
<keyword evidence="3" id="KW-1185">Reference proteome</keyword>
<dbReference type="GeneID" id="41595019"/>
<gene>
    <name evidence="2" type="ORF">NCAV_0976</name>
</gene>
<accession>A0A2K5AR74</accession>
<dbReference type="EMBL" id="LT981265">
    <property type="protein sequence ID" value="SPC34153.1"/>
    <property type="molecule type" value="Genomic_DNA"/>
</dbReference>
<dbReference type="Proteomes" id="UP000236248">
    <property type="component" value="Chromosome NCAV"/>
</dbReference>
<dbReference type="AlphaFoldDB" id="A0A2K5AR74"/>
<keyword evidence="1" id="KW-0175">Coiled coil</keyword>
<dbReference type="KEGG" id="ncv:NCAV_0976"/>
<name>A0A2K5AR74_9ARCH</name>